<proteinExistence type="predicted"/>
<protein>
    <submittedName>
        <fullName evidence="1">Uncharacterized protein</fullName>
    </submittedName>
</protein>
<evidence type="ECO:0000313" key="2">
    <source>
        <dbReference type="Proteomes" id="UP000465302"/>
    </source>
</evidence>
<dbReference type="RefSeq" id="WP_234816233.1">
    <property type="nucleotide sequence ID" value="NZ_BLKS01000001.1"/>
</dbReference>
<comment type="caution">
    <text evidence="1">The sequence shown here is derived from an EMBL/GenBank/DDBJ whole genome shotgun (WGS) entry which is preliminary data.</text>
</comment>
<reference evidence="1 2" key="1">
    <citation type="journal article" date="2019" name="Emerg. Microbes Infect.">
        <title>Comprehensive subspecies identification of 175 nontuberculous mycobacteria species based on 7547 genomic profiles.</title>
        <authorList>
            <person name="Matsumoto Y."/>
            <person name="Kinjo T."/>
            <person name="Motooka D."/>
            <person name="Nabeya D."/>
            <person name="Jung N."/>
            <person name="Uechi K."/>
            <person name="Horii T."/>
            <person name="Iida T."/>
            <person name="Fujita J."/>
            <person name="Nakamura S."/>
        </authorList>
    </citation>
    <scope>NUCLEOTIDE SEQUENCE [LARGE SCALE GENOMIC DNA]</scope>
    <source>
        <strain evidence="1 2">JCM 6377</strain>
    </source>
</reference>
<evidence type="ECO:0000313" key="1">
    <source>
        <dbReference type="EMBL" id="GFG49340.1"/>
    </source>
</evidence>
<dbReference type="Proteomes" id="UP000465302">
    <property type="component" value="Unassembled WGS sequence"/>
</dbReference>
<sequence>MESVAVTPSLTMLRVDGWQFYAWRDDDSMTLIDTGAPGHGAAIRGEAELAPPVFEDWEIPIFQRVAAELPRPLPLCLSTIVSGAADQIRAVDDTLT</sequence>
<dbReference type="AlphaFoldDB" id="A0A7I9VVK1"/>
<dbReference type="EMBL" id="BLKS01000001">
    <property type="protein sequence ID" value="GFG49340.1"/>
    <property type="molecule type" value="Genomic_DNA"/>
</dbReference>
<accession>A0A7I9VVK1</accession>
<name>A0A7I9VVK1_MYCAG</name>
<organism evidence="1 2">
    <name type="scientific">Mycolicibacterium agri</name>
    <name type="common">Mycobacterium agri</name>
    <dbReference type="NCBI Taxonomy" id="36811"/>
    <lineage>
        <taxon>Bacteria</taxon>
        <taxon>Bacillati</taxon>
        <taxon>Actinomycetota</taxon>
        <taxon>Actinomycetes</taxon>
        <taxon>Mycobacteriales</taxon>
        <taxon>Mycobacteriaceae</taxon>
        <taxon>Mycolicibacterium</taxon>
    </lineage>
</organism>
<gene>
    <name evidence="1" type="ORF">MAGR_07810</name>
</gene>